<evidence type="ECO:0000313" key="6">
    <source>
        <dbReference type="EMBL" id="AGP34909.1"/>
    </source>
</evidence>
<proteinExistence type="inferred from homology"/>
<protein>
    <recommendedName>
        <fullName evidence="5">PDZ domain-containing protein</fullName>
    </recommendedName>
</protein>
<dbReference type="PRINTS" id="PR00834">
    <property type="entry name" value="PROTEASES2C"/>
</dbReference>
<dbReference type="SUPFAM" id="SSF50156">
    <property type="entry name" value="PDZ domain-like"/>
    <property type="match status" value="2"/>
</dbReference>
<dbReference type="Pfam" id="PF13365">
    <property type="entry name" value="Trypsin_2"/>
    <property type="match status" value="1"/>
</dbReference>
<organism evidence="6 7">
    <name type="scientific">Sorangium cellulosum So0157-2</name>
    <dbReference type="NCBI Taxonomy" id="1254432"/>
    <lineage>
        <taxon>Bacteria</taxon>
        <taxon>Pseudomonadati</taxon>
        <taxon>Myxococcota</taxon>
        <taxon>Polyangia</taxon>
        <taxon>Polyangiales</taxon>
        <taxon>Polyangiaceae</taxon>
        <taxon>Sorangium</taxon>
    </lineage>
</organism>
<comment type="similarity">
    <text evidence="1">Belongs to the peptidase S1C family.</text>
</comment>
<feature type="region of interest" description="Disordered" evidence="4">
    <location>
        <begin position="391"/>
        <end position="417"/>
    </location>
</feature>
<dbReference type="PANTHER" id="PTHR43343:SF3">
    <property type="entry name" value="PROTEASE DO-LIKE 8, CHLOROPLASTIC"/>
    <property type="match status" value="1"/>
</dbReference>
<dbReference type="InterPro" id="IPR051201">
    <property type="entry name" value="Chloro_Bact_Ser_Proteases"/>
</dbReference>
<sequence>MERLRAAAWACVGFLGAAPLAACDDRAAALSRAAAPREAAGAPCSIPREELPPAAGGAWPLPALPLPALPLPALPLPALPLPALPLPALIEQVRPVVVTVATLRAISLPDGRAAPTSPFGRGPPRVERAIGSGFVIAAEGLVLTSEHVVGDAFGIEVQLSDERAFEATVVGRDPALDVALLKLRGAGSLRAASLGSSAPIRPGDDVLVIGNPFGLGPTVTRGIISATSRPMGAGSLDGYLQTDAAINPGNSGGPLFNAAGQVIGIATAIHEGGRGISFALPIDEVLEILPELRETGRVDRGRLGISFQEVTSQLARALRLPRRMGALITEVEPESPGSRLGFRPGDVITSVEGRRVDHARELARELRRSKPGDEVKITYKRGGADRRATVKLERSALRDPPPGRRAPDGRAPTDAGEPPFGVLASDALEGALVESISPQSPAAGHLEVGDVVLDLNGAPVRGGADLTARLLAAGRQDLLLRVRRNGATRYLAVPAR</sequence>
<gene>
    <name evidence="6" type="ORF">SCE1572_10555</name>
</gene>
<dbReference type="GO" id="GO:0006508">
    <property type="term" value="P:proteolysis"/>
    <property type="evidence" value="ECO:0007669"/>
    <property type="project" value="UniProtKB-KW"/>
</dbReference>
<dbReference type="PATRIC" id="fig|1254432.3.peg.2363"/>
<feature type="domain" description="PDZ" evidence="5">
    <location>
        <begin position="416"/>
        <end position="462"/>
    </location>
</feature>
<dbReference type="KEGG" id="scu:SCE1572_10555"/>
<dbReference type="InterPro" id="IPR043504">
    <property type="entry name" value="Peptidase_S1_PA_chymotrypsin"/>
</dbReference>
<keyword evidence="2" id="KW-0645">Protease</keyword>
<dbReference type="SMART" id="SM00228">
    <property type="entry name" value="PDZ"/>
    <property type="match status" value="2"/>
</dbReference>
<evidence type="ECO:0000259" key="5">
    <source>
        <dbReference type="PROSITE" id="PS50106"/>
    </source>
</evidence>
<dbReference type="InterPro" id="IPR036034">
    <property type="entry name" value="PDZ_sf"/>
</dbReference>
<dbReference type="Gene3D" id="2.30.42.10">
    <property type="match status" value="2"/>
</dbReference>
<dbReference type="STRING" id="1254432.SCE1572_10555"/>
<evidence type="ECO:0000313" key="7">
    <source>
        <dbReference type="Proteomes" id="UP000014803"/>
    </source>
</evidence>
<dbReference type="Gene3D" id="2.40.10.10">
    <property type="entry name" value="Trypsin-like serine proteases"/>
    <property type="match status" value="2"/>
</dbReference>
<dbReference type="SUPFAM" id="SSF50494">
    <property type="entry name" value="Trypsin-like serine proteases"/>
    <property type="match status" value="1"/>
</dbReference>
<dbReference type="Pfam" id="PF13180">
    <property type="entry name" value="PDZ_2"/>
    <property type="match status" value="2"/>
</dbReference>
<dbReference type="GO" id="GO:0004252">
    <property type="term" value="F:serine-type endopeptidase activity"/>
    <property type="evidence" value="ECO:0007669"/>
    <property type="project" value="InterPro"/>
</dbReference>
<feature type="domain" description="PDZ" evidence="5">
    <location>
        <begin position="292"/>
        <end position="381"/>
    </location>
</feature>
<dbReference type="PROSITE" id="PS50106">
    <property type="entry name" value="PDZ"/>
    <property type="match status" value="2"/>
</dbReference>
<evidence type="ECO:0000256" key="1">
    <source>
        <dbReference type="ARBA" id="ARBA00010541"/>
    </source>
</evidence>
<feature type="compositionally biased region" description="Basic and acidic residues" evidence="4">
    <location>
        <begin position="391"/>
        <end position="408"/>
    </location>
</feature>
<keyword evidence="3" id="KW-0378">Hydrolase</keyword>
<evidence type="ECO:0000256" key="4">
    <source>
        <dbReference type="SAM" id="MobiDB-lite"/>
    </source>
</evidence>
<reference evidence="6 7" key="1">
    <citation type="journal article" date="2013" name="Sci. Rep.">
        <title>Extraordinary expansion of a Sorangium cellulosum genome from an alkaline milieu.</title>
        <authorList>
            <person name="Han K."/>
            <person name="Li Z.F."/>
            <person name="Peng R."/>
            <person name="Zhu L.P."/>
            <person name="Zhou T."/>
            <person name="Wang L.G."/>
            <person name="Li S.G."/>
            <person name="Zhang X.B."/>
            <person name="Hu W."/>
            <person name="Wu Z.H."/>
            <person name="Qin N."/>
            <person name="Li Y.Z."/>
        </authorList>
    </citation>
    <scope>NUCLEOTIDE SEQUENCE [LARGE SCALE GENOMIC DNA]</scope>
    <source>
        <strain evidence="6 7">So0157-2</strain>
    </source>
</reference>
<dbReference type="eggNOG" id="COG0265">
    <property type="taxonomic scope" value="Bacteria"/>
</dbReference>
<name>S4XQX5_SORCE</name>
<dbReference type="InterPro" id="IPR009003">
    <property type="entry name" value="Peptidase_S1_PA"/>
</dbReference>
<dbReference type="PANTHER" id="PTHR43343">
    <property type="entry name" value="PEPTIDASE S12"/>
    <property type="match status" value="1"/>
</dbReference>
<dbReference type="InterPro" id="IPR001478">
    <property type="entry name" value="PDZ"/>
</dbReference>
<dbReference type="AlphaFoldDB" id="S4XQX5"/>
<dbReference type="InterPro" id="IPR001940">
    <property type="entry name" value="Peptidase_S1C"/>
</dbReference>
<dbReference type="EMBL" id="CP003969">
    <property type="protein sequence ID" value="AGP34909.1"/>
    <property type="molecule type" value="Genomic_DNA"/>
</dbReference>
<evidence type="ECO:0000256" key="3">
    <source>
        <dbReference type="ARBA" id="ARBA00022801"/>
    </source>
</evidence>
<evidence type="ECO:0000256" key="2">
    <source>
        <dbReference type="ARBA" id="ARBA00022670"/>
    </source>
</evidence>
<dbReference type="Proteomes" id="UP000014803">
    <property type="component" value="Chromosome"/>
</dbReference>
<dbReference type="HOGENOM" id="CLU_020120_1_0_7"/>
<accession>S4XQX5</accession>
<dbReference type="RefSeq" id="WP_020734090.1">
    <property type="nucleotide sequence ID" value="NC_021658.1"/>
</dbReference>